<dbReference type="Proteomes" id="UP000245370">
    <property type="component" value="Unassembled WGS sequence"/>
</dbReference>
<dbReference type="NCBIfam" id="TIGR04183">
    <property type="entry name" value="Por_Secre_tail"/>
    <property type="match status" value="1"/>
</dbReference>
<dbReference type="InterPro" id="IPR011047">
    <property type="entry name" value="Quinoprotein_ADH-like_sf"/>
</dbReference>
<name>A0A2U2XDB3_9FLAO</name>
<protein>
    <recommendedName>
        <fullName evidence="3">Secretion system C-terminal sorting domain-containing protein</fullName>
    </recommendedName>
</protein>
<evidence type="ECO:0000313" key="4">
    <source>
        <dbReference type="EMBL" id="PWH85701.1"/>
    </source>
</evidence>
<feature type="chain" id="PRO_5015682141" description="Secretion system C-terminal sorting domain-containing protein" evidence="2">
    <location>
        <begin position="23"/>
        <end position="525"/>
    </location>
</feature>
<reference evidence="4 5" key="1">
    <citation type="submission" date="2018-05" db="EMBL/GenBank/DDBJ databases">
        <title>Brumimicrobium oceani sp. nov., isolated from coastal sediment.</title>
        <authorList>
            <person name="Kou Y."/>
        </authorList>
    </citation>
    <scope>NUCLEOTIDE SEQUENCE [LARGE SCALE GENOMIC DNA]</scope>
    <source>
        <strain evidence="4 5">C305</strain>
    </source>
</reference>
<dbReference type="PANTHER" id="PTHR42754:SF1">
    <property type="entry name" value="LIPOPROTEIN"/>
    <property type="match status" value="1"/>
</dbReference>
<dbReference type="EMBL" id="QFRJ01000005">
    <property type="protein sequence ID" value="PWH85701.1"/>
    <property type="molecule type" value="Genomic_DNA"/>
</dbReference>
<feature type="domain" description="Secretion system C-terminal sorting" evidence="3">
    <location>
        <begin position="453"/>
        <end position="524"/>
    </location>
</feature>
<organism evidence="4 5">
    <name type="scientific">Brumimicrobium oceani</name>
    <dbReference type="NCBI Taxonomy" id="2100725"/>
    <lineage>
        <taxon>Bacteria</taxon>
        <taxon>Pseudomonadati</taxon>
        <taxon>Bacteroidota</taxon>
        <taxon>Flavobacteriia</taxon>
        <taxon>Flavobacteriales</taxon>
        <taxon>Crocinitomicaceae</taxon>
        <taxon>Brumimicrobium</taxon>
    </lineage>
</organism>
<evidence type="ECO:0000259" key="3">
    <source>
        <dbReference type="Pfam" id="PF18962"/>
    </source>
</evidence>
<sequence length="525" mass="56668">MKITLLLSALALVFFSSTQTLQITDQYVFGGSGADIPKDILRVHNQVVLGGHSFSGISGDKLTSNNGVVDLWLISLDDNKDIEWQVGYGGSMGDNLNKIIHTSDDYLMVLATSGSGIDGNKTTINKGGNDIWLIKLDLQGNEIWQRSYGGSGNEFAVHILEKSDGSFLIIGSSSSSISGDKTEPSIGSVDYWILNIDSDGNVLWDKTIGGTGGDNVQDAAFDNSGDVVILGYSSSPISNDKTEANFGVFDNWLIKLDNNGNVLWDRTLGGDNADLPKKLIVSDNRIFVLSSSYSSDSGTKSEPSRGGNDYWITKLDGSGNIIVDKTYGGNSDDEINDGLISSSGDLIVTGSTNSAVSGEVELSTYNNSKDVWTLVLDTSDLSLKYQFMFGGDDSESYPNILEYNNSFNILIQSNSDIGGDKTIASRGDDDYWLLDISSDLSTSILNKNETLKIFPNPTSNSFQISNLPLGESHEIIIYDMMGKTVLATSINATKNSVDVNSLNPGMYTLQMFDGEKSYTSKLIVE</sequence>
<gene>
    <name evidence="4" type="ORF">DIT68_08695</name>
</gene>
<comment type="caution">
    <text evidence="4">The sequence shown here is derived from an EMBL/GenBank/DDBJ whole genome shotgun (WGS) entry which is preliminary data.</text>
</comment>
<evidence type="ECO:0000256" key="1">
    <source>
        <dbReference type="ARBA" id="ARBA00022729"/>
    </source>
</evidence>
<evidence type="ECO:0000256" key="2">
    <source>
        <dbReference type="SAM" id="SignalP"/>
    </source>
</evidence>
<dbReference type="AlphaFoldDB" id="A0A2U2XDB3"/>
<keyword evidence="1 2" id="KW-0732">Signal</keyword>
<feature type="signal peptide" evidence="2">
    <location>
        <begin position="1"/>
        <end position="22"/>
    </location>
</feature>
<dbReference type="PANTHER" id="PTHR42754">
    <property type="entry name" value="ENDOGLUCANASE"/>
    <property type="match status" value="1"/>
</dbReference>
<dbReference type="SUPFAM" id="SSF50998">
    <property type="entry name" value="Quinoprotein alcohol dehydrogenase-like"/>
    <property type="match status" value="1"/>
</dbReference>
<dbReference type="Pfam" id="PF18962">
    <property type="entry name" value="Por_Secre_tail"/>
    <property type="match status" value="1"/>
</dbReference>
<evidence type="ECO:0000313" key="5">
    <source>
        <dbReference type="Proteomes" id="UP000245370"/>
    </source>
</evidence>
<accession>A0A2U2XDB3</accession>
<proteinExistence type="predicted"/>
<dbReference type="OrthoDB" id="9811934at2"/>
<dbReference type="InterPro" id="IPR026444">
    <property type="entry name" value="Secre_tail"/>
</dbReference>
<dbReference type="RefSeq" id="WP_109359407.1">
    <property type="nucleotide sequence ID" value="NZ_QFRJ01000005.1"/>
</dbReference>
<reference evidence="4 5" key="2">
    <citation type="submission" date="2018-05" db="EMBL/GenBank/DDBJ databases">
        <authorList>
            <person name="Lanie J.A."/>
            <person name="Ng W.-L."/>
            <person name="Kazmierczak K.M."/>
            <person name="Andrzejewski T.M."/>
            <person name="Davidsen T.M."/>
            <person name="Wayne K.J."/>
            <person name="Tettelin H."/>
            <person name="Glass J.I."/>
            <person name="Rusch D."/>
            <person name="Podicherti R."/>
            <person name="Tsui H.-C.T."/>
            <person name="Winkler M.E."/>
        </authorList>
    </citation>
    <scope>NUCLEOTIDE SEQUENCE [LARGE SCALE GENOMIC DNA]</scope>
    <source>
        <strain evidence="4 5">C305</strain>
    </source>
</reference>
<keyword evidence="5" id="KW-1185">Reference proteome</keyword>